<dbReference type="Proteomes" id="UP000593564">
    <property type="component" value="Unassembled WGS sequence"/>
</dbReference>
<organism evidence="1 2">
    <name type="scientific">Camellia sinensis</name>
    <name type="common">Tea plant</name>
    <name type="synonym">Thea sinensis</name>
    <dbReference type="NCBI Taxonomy" id="4442"/>
    <lineage>
        <taxon>Eukaryota</taxon>
        <taxon>Viridiplantae</taxon>
        <taxon>Streptophyta</taxon>
        <taxon>Embryophyta</taxon>
        <taxon>Tracheophyta</taxon>
        <taxon>Spermatophyta</taxon>
        <taxon>Magnoliopsida</taxon>
        <taxon>eudicotyledons</taxon>
        <taxon>Gunneridae</taxon>
        <taxon>Pentapetalae</taxon>
        <taxon>asterids</taxon>
        <taxon>Ericales</taxon>
        <taxon>Theaceae</taxon>
        <taxon>Camellia</taxon>
    </lineage>
</organism>
<dbReference type="PANTHER" id="PTHR38223">
    <property type="match status" value="1"/>
</dbReference>
<name>A0A7J7GL02_CAMSI</name>
<evidence type="ECO:0000313" key="1">
    <source>
        <dbReference type="EMBL" id="KAF5941167.1"/>
    </source>
</evidence>
<dbReference type="EMBL" id="JACBKZ010000010">
    <property type="protein sequence ID" value="KAF5941167.1"/>
    <property type="molecule type" value="Genomic_DNA"/>
</dbReference>
<dbReference type="PANTHER" id="PTHR38223:SF4">
    <property type="match status" value="1"/>
</dbReference>
<keyword evidence="2" id="KW-1185">Reference proteome</keyword>
<comment type="caution">
    <text evidence="1">The sequence shown here is derived from an EMBL/GenBank/DDBJ whole genome shotgun (WGS) entry which is preliminary data.</text>
</comment>
<accession>A0A7J7GL02</accession>
<evidence type="ECO:0000313" key="2">
    <source>
        <dbReference type="Proteomes" id="UP000593564"/>
    </source>
</evidence>
<sequence length="84" mass="9598">MAGLQYKFFPTDFFFPPQRSITRDGATQNLLPIRNNEKIEDRDASKALIHREINDKRLKSLPSSSLPLSPIIINPKQENQDGSM</sequence>
<dbReference type="AlphaFoldDB" id="A0A7J7GL02"/>
<gene>
    <name evidence="1" type="ORF">HYC85_022334</name>
</gene>
<proteinExistence type="predicted"/>
<protein>
    <submittedName>
        <fullName evidence="1">Uncharacterized protein</fullName>
    </submittedName>
</protein>
<reference evidence="1 2" key="2">
    <citation type="submission" date="2020-07" db="EMBL/GenBank/DDBJ databases">
        <title>Genome assembly of wild tea tree DASZ reveals pedigree and selection history of tea varieties.</title>
        <authorList>
            <person name="Zhang W."/>
        </authorList>
    </citation>
    <scope>NUCLEOTIDE SEQUENCE [LARGE SCALE GENOMIC DNA]</scope>
    <source>
        <strain evidence="2">cv. G240</strain>
        <tissue evidence="1">Leaf</tissue>
    </source>
</reference>
<reference evidence="2" key="1">
    <citation type="journal article" date="2020" name="Nat. Commun.">
        <title>Genome assembly of wild tea tree DASZ reveals pedigree and selection history of tea varieties.</title>
        <authorList>
            <person name="Zhang W."/>
            <person name="Zhang Y."/>
            <person name="Qiu H."/>
            <person name="Guo Y."/>
            <person name="Wan H."/>
            <person name="Zhang X."/>
            <person name="Scossa F."/>
            <person name="Alseekh S."/>
            <person name="Zhang Q."/>
            <person name="Wang P."/>
            <person name="Xu L."/>
            <person name="Schmidt M.H."/>
            <person name="Jia X."/>
            <person name="Li D."/>
            <person name="Zhu A."/>
            <person name="Guo F."/>
            <person name="Chen W."/>
            <person name="Ni D."/>
            <person name="Usadel B."/>
            <person name="Fernie A.R."/>
            <person name="Wen W."/>
        </authorList>
    </citation>
    <scope>NUCLEOTIDE SEQUENCE [LARGE SCALE GENOMIC DNA]</scope>
    <source>
        <strain evidence="2">cv. G240</strain>
    </source>
</reference>